<dbReference type="PANTHER" id="PTHR36174">
    <property type="entry name" value="LIPID II:GLYCINE GLYCYLTRANSFERASE"/>
    <property type="match status" value="1"/>
</dbReference>
<sequence length="337" mass="38848">MDVRKIEDQKTLDGFVASQPRSQFLQSWAWGVSKEREGFPIHRFGLYEGEQIVGVATVIEVSLPTSKKYWYSPRGPVFSFNLRQDTLQKAFQFFLAAITDHAREIGAMFLRVEPALEQGDLDRFGEIEKQLGIVSSKAIQPADTLILDISPSEDELLGEMHEKTRYNIRLAERKGVSVRIGDVEDLPKFHALNTETTTRDDFRSHEPAYYNHLFKTLPNDFLMLYLAEFEGNVIAANLVIAYGDMTTYLHGASSDRSRNVMAPHLLQWRQIQDAKKRQHGWYDFWGVAPPHSGDNHPWAGITRFKKGFGDNNVRYLGTLDIPLKKWWYTMYTTVRRK</sequence>
<dbReference type="PROSITE" id="PS51191">
    <property type="entry name" value="FEMABX"/>
    <property type="match status" value="1"/>
</dbReference>
<dbReference type="InterPro" id="IPR050644">
    <property type="entry name" value="PG_Glycine_Bridge_Synth"/>
</dbReference>
<keyword evidence="5" id="KW-0012">Acyltransferase</keyword>
<evidence type="ECO:0000256" key="6">
    <source>
        <dbReference type="ARBA" id="ARBA00023316"/>
    </source>
</evidence>
<name>A0A1G2B6S7_9BACT</name>
<evidence type="ECO:0000313" key="7">
    <source>
        <dbReference type="EMBL" id="OGY83927.1"/>
    </source>
</evidence>
<dbReference type="Gene3D" id="3.40.630.30">
    <property type="match status" value="2"/>
</dbReference>
<dbReference type="EMBL" id="MHKE01000012">
    <property type="protein sequence ID" value="OGY83927.1"/>
    <property type="molecule type" value="Genomic_DNA"/>
</dbReference>
<dbReference type="InterPro" id="IPR003447">
    <property type="entry name" value="FEMABX"/>
</dbReference>
<keyword evidence="4" id="KW-0573">Peptidoglycan synthesis</keyword>
<evidence type="ECO:0000313" key="8">
    <source>
        <dbReference type="Proteomes" id="UP000179164"/>
    </source>
</evidence>
<dbReference type="GO" id="GO:0008360">
    <property type="term" value="P:regulation of cell shape"/>
    <property type="evidence" value="ECO:0007669"/>
    <property type="project" value="UniProtKB-KW"/>
</dbReference>
<dbReference type="InterPro" id="IPR016181">
    <property type="entry name" value="Acyl_CoA_acyltransferase"/>
</dbReference>
<proteinExistence type="inferred from homology"/>
<dbReference type="SUPFAM" id="SSF55729">
    <property type="entry name" value="Acyl-CoA N-acyltransferases (Nat)"/>
    <property type="match status" value="2"/>
</dbReference>
<evidence type="ECO:0000256" key="5">
    <source>
        <dbReference type="ARBA" id="ARBA00023315"/>
    </source>
</evidence>
<dbReference type="GO" id="GO:0071555">
    <property type="term" value="P:cell wall organization"/>
    <property type="evidence" value="ECO:0007669"/>
    <property type="project" value="UniProtKB-KW"/>
</dbReference>
<organism evidence="7 8">
    <name type="scientific">Candidatus Kerfeldbacteria bacterium RIFCSPLOWO2_01_FULL_48_11</name>
    <dbReference type="NCBI Taxonomy" id="1798543"/>
    <lineage>
        <taxon>Bacteria</taxon>
        <taxon>Candidatus Kerfeldiibacteriota</taxon>
    </lineage>
</organism>
<gene>
    <name evidence="7" type="ORF">A2898_01460</name>
</gene>
<dbReference type="AlphaFoldDB" id="A0A1G2B6S7"/>
<evidence type="ECO:0000256" key="4">
    <source>
        <dbReference type="ARBA" id="ARBA00022984"/>
    </source>
</evidence>
<comment type="caution">
    <text evidence="7">The sequence shown here is derived from an EMBL/GenBank/DDBJ whole genome shotgun (WGS) entry which is preliminary data.</text>
</comment>
<comment type="similarity">
    <text evidence="1">Belongs to the FemABX family.</text>
</comment>
<dbReference type="Proteomes" id="UP000179164">
    <property type="component" value="Unassembled WGS sequence"/>
</dbReference>
<dbReference type="STRING" id="1798543.A2898_01460"/>
<evidence type="ECO:0000256" key="3">
    <source>
        <dbReference type="ARBA" id="ARBA00022960"/>
    </source>
</evidence>
<evidence type="ECO:0000256" key="1">
    <source>
        <dbReference type="ARBA" id="ARBA00009943"/>
    </source>
</evidence>
<reference evidence="7 8" key="1">
    <citation type="journal article" date="2016" name="Nat. Commun.">
        <title>Thousands of microbial genomes shed light on interconnected biogeochemical processes in an aquifer system.</title>
        <authorList>
            <person name="Anantharaman K."/>
            <person name="Brown C.T."/>
            <person name="Hug L.A."/>
            <person name="Sharon I."/>
            <person name="Castelle C.J."/>
            <person name="Probst A.J."/>
            <person name="Thomas B.C."/>
            <person name="Singh A."/>
            <person name="Wilkins M.J."/>
            <person name="Karaoz U."/>
            <person name="Brodie E.L."/>
            <person name="Williams K.H."/>
            <person name="Hubbard S.S."/>
            <person name="Banfield J.F."/>
        </authorList>
    </citation>
    <scope>NUCLEOTIDE SEQUENCE [LARGE SCALE GENOMIC DNA]</scope>
</reference>
<keyword evidence="6" id="KW-0961">Cell wall biogenesis/degradation</keyword>
<keyword evidence="3" id="KW-0133">Cell shape</keyword>
<evidence type="ECO:0000256" key="2">
    <source>
        <dbReference type="ARBA" id="ARBA00022679"/>
    </source>
</evidence>
<dbReference type="GO" id="GO:0016755">
    <property type="term" value="F:aminoacyltransferase activity"/>
    <property type="evidence" value="ECO:0007669"/>
    <property type="project" value="InterPro"/>
</dbReference>
<dbReference type="GO" id="GO:0009252">
    <property type="term" value="P:peptidoglycan biosynthetic process"/>
    <property type="evidence" value="ECO:0007669"/>
    <property type="project" value="UniProtKB-KW"/>
</dbReference>
<dbReference type="PANTHER" id="PTHR36174:SF1">
    <property type="entry name" value="LIPID II:GLYCINE GLYCYLTRANSFERASE"/>
    <property type="match status" value="1"/>
</dbReference>
<dbReference type="Pfam" id="PF02388">
    <property type="entry name" value="FemAB"/>
    <property type="match status" value="3"/>
</dbReference>
<evidence type="ECO:0008006" key="9">
    <source>
        <dbReference type="Google" id="ProtNLM"/>
    </source>
</evidence>
<accession>A0A1G2B6S7</accession>
<protein>
    <recommendedName>
        <fullName evidence="9">BioF2-like acetyltransferase domain-containing protein</fullName>
    </recommendedName>
</protein>
<keyword evidence="2" id="KW-0808">Transferase</keyword>